<evidence type="ECO:0000313" key="2">
    <source>
        <dbReference type="EMBL" id="KAK4136754.1"/>
    </source>
</evidence>
<name>A0AAN6UPW0_9PEZI</name>
<dbReference type="EMBL" id="MU853403">
    <property type="protein sequence ID" value="KAK4136754.1"/>
    <property type="molecule type" value="Genomic_DNA"/>
</dbReference>
<feature type="region of interest" description="Disordered" evidence="1">
    <location>
        <begin position="1"/>
        <end position="53"/>
    </location>
</feature>
<reference evidence="2" key="2">
    <citation type="submission" date="2023-05" db="EMBL/GenBank/DDBJ databases">
        <authorList>
            <consortium name="Lawrence Berkeley National Laboratory"/>
            <person name="Steindorff A."/>
            <person name="Hensen N."/>
            <person name="Bonometti L."/>
            <person name="Westerberg I."/>
            <person name="Brannstrom I.O."/>
            <person name="Guillou S."/>
            <person name="Cros-Aarteil S."/>
            <person name="Calhoun S."/>
            <person name="Haridas S."/>
            <person name="Kuo A."/>
            <person name="Mondo S."/>
            <person name="Pangilinan J."/>
            <person name="Riley R."/>
            <person name="Labutti K."/>
            <person name="Andreopoulos B."/>
            <person name="Lipzen A."/>
            <person name="Chen C."/>
            <person name="Yanf M."/>
            <person name="Daum C."/>
            <person name="Ng V."/>
            <person name="Clum A."/>
            <person name="Ohm R."/>
            <person name="Martin F."/>
            <person name="Silar P."/>
            <person name="Natvig D."/>
            <person name="Lalanne C."/>
            <person name="Gautier V."/>
            <person name="Ament-Velasquez S.L."/>
            <person name="Kruys A."/>
            <person name="Hutchinson M.I."/>
            <person name="Powell A.J."/>
            <person name="Barry K."/>
            <person name="Miller A.N."/>
            <person name="Grigoriev I.V."/>
            <person name="Debuchy R."/>
            <person name="Gladieux P."/>
            <person name="Thoren M.H."/>
            <person name="Johannesson H."/>
        </authorList>
    </citation>
    <scope>NUCLEOTIDE SEQUENCE</scope>
    <source>
        <strain evidence="2">CBS 123565</strain>
    </source>
</reference>
<protein>
    <submittedName>
        <fullName evidence="2">Uncharacterized protein</fullName>
    </submittedName>
</protein>
<dbReference type="Proteomes" id="UP001304895">
    <property type="component" value="Unassembled WGS sequence"/>
</dbReference>
<gene>
    <name evidence="2" type="ORF">BT67DRAFT_189605</name>
</gene>
<comment type="caution">
    <text evidence="2">The sequence shown here is derived from an EMBL/GenBank/DDBJ whole genome shotgun (WGS) entry which is preliminary data.</text>
</comment>
<feature type="compositionally biased region" description="Basic and acidic residues" evidence="1">
    <location>
        <begin position="207"/>
        <end position="220"/>
    </location>
</feature>
<dbReference type="AlphaFoldDB" id="A0AAN6UPW0"/>
<proteinExistence type="predicted"/>
<keyword evidence="3" id="KW-1185">Reference proteome</keyword>
<accession>A0AAN6UPW0</accession>
<feature type="region of interest" description="Disordered" evidence="1">
    <location>
        <begin position="179"/>
        <end position="253"/>
    </location>
</feature>
<evidence type="ECO:0000256" key="1">
    <source>
        <dbReference type="SAM" id="MobiDB-lite"/>
    </source>
</evidence>
<reference evidence="2" key="1">
    <citation type="journal article" date="2023" name="Mol. Phylogenet. Evol.">
        <title>Genome-scale phylogeny and comparative genomics of the fungal order Sordariales.</title>
        <authorList>
            <person name="Hensen N."/>
            <person name="Bonometti L."/>
            <person name="Westerberg I."/>
            <person name="Brannstrom I.O."/>
            <person name="Guillou S."/>
            <person name="Cros-Aarteil S."/>
            <person name="Calhoun S."/>
            <person name="Haridas S."/>
            <person name="Kuo A."/>
            <person name="Mondo S."/>
            <person name="Pangilinan J."/>
            <person name="Riley R."/>
            <person name="LaButti K."/>
            <person name="Andreopoulos B."/>
            <person name="Lipzen A."/>
            <person name="Chen C."/>
            <person name="Yan M."/>
            <person name="Daum C."/>
            <person name="Ng V."/>
            <person name="Clum A."/>
            <person name="Steindorff A."/>
            <person name="Ohm R.A."/>
            <person name="Martin F."/>
            <person name="Silar P."/>
            <person name="Natvig D.O."/>
            <person name="Lalanne C."/>
            <person name="Gautier V."/>
            <person name="Ament-Velasquez S.L."/>
            <person name="Kruys A."/>
            <person name="Hutchinson M.I."/>
            <person name="Powell A.J."/>
            <person name="Barry K."/>
            <person name="Miller A.N."/>
            <person name="Grigoriev I.V."/>
            <person name="Debuchy R."/>
            <person name="Gladieux P."/>
            <person name="Hiltunen Thoren M."/>
            <person name="Johannesson H."/>
        </authorList>
    </citation>
    <scope>NUCLEOTIDE SEQUENCE</scope>
    <source>
        <strain evidence="2">CBS 123565</strain>
    </source>
</reference>
<sequence>MAGGVGRRSEHINDSRRRRGRLKPMTDLPSVPLSVGGSGEPAGSGVARQAGRKRKACARRAASAATYPTLARAPKGWSRLPVGMVRPWSAPSSGVIPDSCVDLSTCPARLETASGPAGRRAGTWRSVGGTPATDSPYSALWYMCLPRCSCCTPEMRMSRPSGILTNPMPLSRRVGNVTMAPAGKTGPPPRPDSTLAGAPTHSQPRSRIAEHFVSSDDGRAVRVPLSPGRKVRGRTGGLSAHPMPRLDSANLPRPYRDMQNERYLDRTKGGSGWLPSPSWC</sequence>
<evidence type="ECO:0000313" key="3">
    <source>
        <dbReference type="Proteomes" id="UP001304895"/>
    </source>
</evidence>
<organism evidence="2 3">
    <name type="scientific">Trichocladium antarcticum</name>
    <dbReference type="NCBI Taxonomy" id="1450529"/>
    <lineage>
        <taxon>Eukaryota</taxon>
        <taxon>Fungi</taxon>
        <taxon>Dikarya</taxon>
        <taxon>Ascomycota</taxon>
        <taxon>Pezizomycotina</taxon>
        <taxon>Sordariomycetes</taxon>
        <taxon>Sordariomycetidae</taxon>
        <taxon>Sordariales</taxon>
        <taxon>Chaetomiaceae</taxon>
        <taxon>Trichocladium</taxon>
    </lineage>
</organism>